<proteinExistence type="predicted"/>
<dbReference type="Pfam" id="PF13837">
    <property type="entry name" value="Myb_DNA-bind_4"/>
    <property type="match status" value="1"/>
</dbReference>
<feature type="compositionally biased region" description="Low complexity" evidence="1">
    <location>
        <begin position="143"/>
        <end position="158"/>
    </location>
</feature>
<evidence type="ECO:0000256" key="1">
    <source>
        <dbReference type="SAM" id="MobiDB-lite"/>
    </source>
</evidence>
<dbReference type="InterPro" id="IPR044822">
    <property type="entry name" value="Myb_DNA-bind_4"/>
</dbReference>
<dbReference type="AlphaFoldDB" id="A0A9Q9ZYR5"/>
<protein>
    <submittedName>
        <fullName evidence="3">Uncharacterized protein LOC122137286</fullName>
    </submittedName>
</protein>
<dbReference type="OrthoDB" id="691673at2759"/>
<accession>A0A9Q9ZYR5</accession>
<organism evidence="3">
    <name type="scientific">Cyprinus carpio</name>
    <name type="common">Common carp</name>
    <dbReference type="NCBI Taxonomy" id="7962"/>
    <lineage>
        <taxon>Eukaryota</taxon>
        <taxon>Metazoa</taxon>
        <taxon>Chordata</taxon>
        <taxon>Craniata</taxon>
        <taxon>Vertebrata</taxon>
        <taxon>Euteleostomi</taxon>
        <taxon>Actinopterygii</taxon>
        <taxon>Neopterygii</taxon>
        <taxon>Teleostei</taxon>
        <taxon>Ostariophysi</taxon>
        <taxon>Cypriniformes</taxon>
        <taxon>Cyprinidae</taxon>
        <taxon>Cyprininae</taxon>
        <taxon>Cyprinus</taxon>
    </lineage>
</organism>
<dbReference type="PANTHER" id="PTHR47595">
    <property type="entry name" value="HEAT SHOCK 70 KDA PROTEIN 14"/>
    <property type="match status" value="1"/>
</dbReference>
<dbReference type="GeneID" id="122137286"/>
<dbReference type="RefSeq" id="XP_042578977.1">
    <property type="nucleotide sequence ID" value="XM_042723043.1"/>
</dbReference>
<name>A0A9Q9ZYR5_CYPCA</name>
<reference evidence="3" key="1">
    <citation type="submission" date="2025-08" db="UniProtKB">
        <authorList>
            <consortium name="RefSeq"/>
        </authorList>
    </citation>
    <scope>IDENTIFICATION</scope>
    <source>
        <tissue evidence="3">Muscle</tissue>
    </source>
</reference>
<feature type="domain" description="Myb/SANT-like DNA-binding" evidence="2">
    <location>
        <begin position="4"/>
        <end position="90"/>
    </location>
</feature>
<sequence length="248" mass="27941">MAESWSVDEVQTFLSLVPEERIQQELDGATRNEKVFQEVAQLLAAHGYHRKQCRDKLKKLKSDYRAIKDHNGRSGANRRTWKWFDQMDAIYGSRPASNVREGALDLATSLLDNTIEDDALSTIDSLALSPCSDASTSQLVIAASPPATSSSTSRTPESVVPGKRKRNMHHQEHLAVLREMQVADIQQQELNRAQRELHLQMAIDEARQAREQEAALRREENAQTAAFNQAFLNVMGMLVQAMSNRTEQ</sequence>
<dbReference type="Proteomes" id="UP001155660">
    <property type="component" value="Chromosome B4"/>
</dbReference>
<gene>
    <name evidence="3" type="primary">LOC122137286</name>
</gene>
<evidence type="ECO:0000259" key="2">
    <source>
        <dbReference type="Pfam" id="PF13837"/>
    </source>
</evidence>
<evidence type="ECO:0000313" key="3">
    <source>
        <dbReference type="RefSeq" id="XP_042578977.1"/>
    </source>
</evidence>
<feature type="region of interest" description="Disordered" evidence="1">
    <location>
        <begin position="143"/>
        <end position="165"/>
    </location>
</feature>
<dbReference type="PANTHER" id="PTHR47595:SF1">
    <property type="entry name" value="MYB_SANT-LIKE DNA-BINDING DOMAIN-CONTAINING PROTEIN"/>
    <property type="match status" value="1"/>
</dbReference>
<dbReference type="KEGG" id="ccar:122137286"/>